<name>A0A2W4IS97_9PSEU</name>
<dbReference type="AlphaFoldDB" id="A0A2W4IS97"/>
<gene>
    <name evidence="1" type="ORF">DIU77_19495</name>
</gene>
<protein>
    <submittedName>
        <fullName evidence="1">Uncharacterized protein</fullName>
    </submittedName>
</protein>
<evidence type="ECO:0000313" key="1">
    <source>
        <dbReference type="EMBL" id="PZM89138.1"/>
    </source>
</evidence>
<dbReference type="EMBL" id="QGUI01001005">
    <property type="protein sequence ID" value="PZM89138.1"/>
    <property type="molecule type" value="Genomic_DNA"/>
</dbReference>
<sequence length="169" mass="18206">MLEAVLSERNRRKVVAVSAATASMLVMAMAGGTVIWAAGAGQERADGLRLNAAAQRAPAPAPSSSPDLGPMPAAKAFLQAKDPERKVSRHVEDVRRSGSYLRVYTDLKERDANSRSAISLCEWTVEYLRRHLGELEPVVFVHAGESDNGHVVLANKQSADDDCRVGKTP</sequence>
<organism evidence="1">
    <name type="scientific">Thermocrispum agreste</name>
    <dbReference type="NCBI Taxonomy" id="37925"/>
    <lineage>
        <taxon>Bacteria</taxon>
        <taxon>Bacillati</taxon>
        <taxon>Actinomycetota</taxon>
        <taxon>Actinomycetes</taxon>
        <taxon>Pseudonocardiales</taxon>
        <taxon>Pseudonocardiaceae</taxon>
        <taxon>Thermocrispum</taxon>
    </lineage>
</organism>
<accession>A0A2W4IS97</accession>
<reference evidence="1" key="1">
    <citation type="submission" date="2018-05" db="EMBL/GenBank/DDBJ databases">
        <authorList>
            <person name="Lanie J.A."/>
            <person name="Ng W.-L."/>
            <person name="Kazmierczak K.M."/>
            <person name="Andrzejewski T.M."/>
            <person name="Davidsen T.M."/>
            <person name="Wayne K.J."/>
            <person name="Tettelin H."/>
            <person name="Glass J.I."/>
            <person name="Rusch D."/>
            <person name="Podicherti R."/>
            <person name="Tsui H.-C.T."/>
            <person name="Winkler M.E."/>
        </authorList>
    </citation>
    <scope>NUCLEOTIDE SEQUENCE</scope>
    <source>
        <strain evidence="1">ZC4RG45</strain>
    </source>
</reference>
<proteinExistence type="predicted"/>
<comment type="caution">
    <text evidence="1">The sequence shown here is derived from an EMBL/GenBank/DDBJ whole genome shotgun (WGS) entry which is preliminary data.</text>
</comment>